<keyword evidence="1" id="KW-1133">Transmembrane helix</keyword>
<accession>A0A1C5ABI9</accession>
<feature type="transmembrane region" description="Helical" evidence="1">
    <location>
        <begin position="89"/>
        <end position="108"/>
    </location>
</feature>
<organism evidence="2 3">
    <name type="scientific">Micromonospora carbonacea</name>
    <dbReference type="NCBI Taxonomy" id="47853"/>
    <lineage>
        <taxon>Bacteria</taxon>
        <taxon>Bacillati</taxon>
        <taxon>Actinomycetota</taxon>
        <taxon>Actinomycetes</taxon>
        <taxon>Micromonosporales</taxon>
        <taxon>Micromonosporaceae</taxon>
        <taxon>Micromonospora</taxon>
    </lineage>
</organism>
<evidence type="ECO:0000256" key="1">
    <source>
        <dbReference type="SAM" id="Phobius"/>
    </source>
</evidence>
<evidence type="ECO:0000313" key="2">
    <source>
        <dbReference type="EMBL" id="SCF42598.1"/>
    </source>
</evidence>
<feature type="transmembrane region" description="Helical" evidence="1">
    <location>
        <begin position="20"/>
        <end position="39"/>
    </location>
</feature>
<dbReference type="AlphaFoldDB" id="A0A1C5ABI9"/>
<proteinExistence type="predicted"/>
<gene>
    <name evidence="2" type="ORF">GA0070563_112101</name>
</gene>
<sequence length="110" mass="11948">MPAVQTLTLKAGSLGNTWHAAHILLSAITCGWWLPIYGIHALISVATRPTVQVNVPDGHRVEYRNGWPNVLGPDEYLEPRTGREKLLRVAGYASPALILAAILVGMNIRG</sequence>
<reference evidence="3" key="1">
    <citation type="submission" date="2016-06" db="EMBL/GenBank/DDBJ databases">
        <authorList>
            <person name="Varghese N."/>
            <person name="Submissions Spin"/>
        </authorList>
    </citation>
    <scope>NUCLEOTIDE SEQUENCE [LARGE SCALE GENOMIC DNA]</scope>
    <source>
        <strain evidence="3">DSM 43168</strain>
    </source>
</reference>
<protein>
    <submittedName>
        <fullName evidence="2">Uncharacterized protein</fullName>
    </submittedName>
</protein>
<keyword evidence="3" id="KW-1185">Reference proteome</keyword>
<name>A0A1C5ABI9_9ACTN</name>
<dbReference type="Proteomes" id="UP000183585">
    <property type="component" value="Unassembled WGS sequence"/>
</dbReference>
<dbReference type="EMBL" id="FMCT01000012">
    <property type="protein sequence ID" value="SCF42598.1"/>
    <property type="molecule type" value="Genomic_DNA"/>
</dbReference>
<evidence type="ECO:0000313" key="3">
    <source>
        <dbReference type="Proteomes" id="UP000183585"/>
    </source>
</evidence>
<keyword evidence="1" id="KW-0812">Transmembrane</keyword>
<keyword evidence="1" id="KW-0472">Membrane</keyword>